<keyword evidence="1" id="KW-1133">Transmembrane helix</keyword>
<name>A0A1A8YYH4_PLAOA</name>
<sequence>MHYFVKNVGKSLCKGGNKFHTSCVRNSRLLIGGTELLTDERYSSLRGRIADVLREDDAAFGKRLNALINNQAFRKHFNSVIKNDDFQKQFENIMHFDVLKQYDNLKHDKLKHDKLNYDNLKHDNLKHDKLKHDKLNYDNLKHDNLKHDKLKHDKLKHDKLKHDKLNYDKLNYDNSKHDKSNYDKIKYNNLKQFDDVKSYDEFDHYGEFEKQFNAVEPDDNYKNASDPFKHINNMEKHYDALSYQGNFKNQHSPLNTYDNYENEFGGLAYRDEYEKLFYNKKYDKGFNIGNTIDKLKFLKPSKYKGKGKGKRKRRRKSGIQELLKNIDSKFELEMLRAKKNRGRKKSFFKSKKKYNFFVRFMKKYRTLSPLILTVTTIIMFIAMGLEMPATVFAVIAILMVFYYEIKLNKLKKMSKVYKAFRSRNKFMRKRH</sequence>
<dbReference type="EMBL" id="FLRE01000128">
    <property type="protein sequence ID" value="SBT37248.1"/>
    <property type="molecule type" value="Genomic_DNA"/>
</dbReference>
<evidence type="ECO:0000313" key="5">
    <source>
        <dbReference type="Proteomes" id="UP000078555"/>
    </source>
</evidence>
<dbReference type="Proteomes" id="UP000078555">
    <property type="component" value="Unassembled WGS sequence"/>
</dbReference>
<dbReference type="AlphaFoldDB" id="A0A1A8YYH4"/>
<gene>
    <name evidence="2" type="ORF">POVWA1_034190</name>
    <name evidence="3" type="ORF">POVWA2_033330</name>
</gene>
<evidence type="ECO:0000313" key="3">
    <source>
        <dbReference type="EMBL" id="SBT37248.1"/>
    </source>
</evidence>
<keyword evidence="5" id="KW-1185">Reference proteome</keyword>
<organism evidence="2 5">
    <name type="scientific">Plasmodium ovale wallikeri</name>
    <dbReference type="NCBI Taxonomy" id="864142"/>
    <lineage>
        <taxon>Eukaryota</taxon>
        <taxon>Sar</taxon>
        <taxon>Alveolata</taxon>
        <taxon>Apicomplexa</taxon>
        <taxon>Aconoidasida</taxon>
        <taxon>Haemosporida</taxon>
        <taxon>Plasmodiidae</taxon>
        <taxon>Plasmodium</taxon>
        <taxon>Plasmodium (Plasmodium)</taxon>
    </lineage>
</organism>
<protein>
    <recommendedName>
        <fullName evidence="6">Pv-fam-d protein</fullName>
    </recommendedName>
</protein>
<feature type="transmembrane region" description="Helical" evidence="1">
    <location>
        <begin position="366"/>
        <end position="383"/>
    </location>
</feature>
<evidence type="ECO:0000313" key="2">
    <source>
        <dbReference type="EMBL" id="SBT36776.1"/>
    </source>
</evidence>
<keyword evidence="1" id="KW-0472">Membrane</keyword>
<evidence type="ECO:0008006" key="6">
    <source>
        <dbReference type="Google" id="ProtNLM"/>
    </source>
</evidence>
<evidence type="ECO:0000313" key="4">
    <source>
        <dbReference type="Proteomes" id="UP000078550"/>
    </source>
</evidence>
<keyword evidence="1" id="KW-0812">Transmembrane</keyword>
<reference evidence="2" key="2">
    <citation type="submission" date="2016-05" db="EMBL/GenBank/DDBJ databases">
        <authorList>
            <person name="Lavstsen T."/>
            <person name="Jespersen J.S."/>
        </authorList>
    </citation>
    <scope>NUCLEOTIDE SEQUENCE [LARGE SCALE GENOMIC DNA]</scope>
</reference>
<accession>A0A1A8YYH4</accession>
<dbReference type="Proteomes" id="UP000078550">
    <property type="component" value="Unassembled WGS sequence"/>
</dbReference>
<proteinExistence type="predicted"/>
<evidence type="ECO:0000256" key="1">
    <source>
        <dbReference type="SAM" id="Phobius"/>
    </source>
</evidence>
<reference evidence="4 5" key="1">
    <citation type="submission" date="2016-05" db="EMBL/GenBank/DDBJ databases">
        <authorList>
            <person name="Naeem Raeece"/>
        </authorList>
    </citation>
    <scope>NUCLEOTIDE SEQUENCE [LARGE SCALE GENOMIC DNA]</scope>
</reference>
<dbReference type="EMBL" id="FLRD01000100">
    <property type="protein sequence ID" value="SBT36776.1"/>
    <property type="molecule type" value="Genomic_DNA"/>
</dbReference>